<accession>A0A8S5NUJ9</accession>
<evidence type="ECO:0000313" key="1">
    <source>
        <dbReference type="EMBL" id="DAD97880.1"/>
    </source>
</evidence>
<name>A0A8S5NUJ9_9CAUD</name>
<organism evidence="1">
    <name type="scientific">Myoviridae sp. ctkmZ20</name>
    <dbReference type="NCBI Taxonomy" id="2825166"/>
    <lineage>
        <taxon>Viruses</taxon>
        <taxon>Duplodnaviria</taxon>
        <taxon>Heunggongvirae</taxon>
        <taxon>Uroviricota</taxon>
        <taxon>Caudoviricetes</taxon>
    </lineage>
</organism>
<reference evidence="1" key="1">
    <citation type="journal article" date="2021" name="Proc. Natl. Acad. Sci. U.S.A.">
        <title>A Catalog of Tens of Thousands of Viruses from Human Metagenomes Reveals Hidden Associations with Chronic Diseases.</title>
        <authorList>
            <person name="Tisza M.J."/>
            <person name="Buck C.B."/>
        </authorList>
    </citation>
    <scope>NUCLEOTIDE SEQUENCE</scope>
    <source>
        <strain evidence="1">CtkmZ20</strain>
    </source>
</reference>
<dbReference type="EMBL" id="BK015248">
    <property type="protein sequence ID" value="DAD97880.1"/>
    <property type="molecule type" value="Genomic_DNA"/>
</dbReference>
<protein>
    <submittedName>
        <fullName evidence="1">Uncharacterized protein</fullName>
    </submittedName>
</protein>
<proteinExistence type="predicted"/>
<sequence length="38" mass="4625">MLRVLLLSCCFLIKNVILKRFFHLKKCINIPFILQIYE</sequence>